<keyword evidence="3" id="KW-1185">Reference proteome</keyword>
<feature type="region of interest" description="Disordered" evidence="1">
    <location>
        <begin position="92"/>
        <end position="135"/>
    </location>
</feature>
<proteinExistence type="predicted"/>
<accession>A0A9J6GPI2</accession>
<dbReference type="VEuPathDB" id="VectorBase:HLOH_061358"/>
<comment type="caution">
    <text evidence="2">The sequence shown here is derived from an EMBL/GenBank/DDBJ whole genome shotgun (WGS) entry which is preliminary data.</text>
</comment>
<evidence type="ECO:0000313" key="3">
    <source>
        <dbReference type="Proteomes" id="UP000821853"/>
    </source>
</evidence>
<gene>
    <name evidence="2" type="ORF">HPB48_008769</name>
</gene>
<dbReference type="AlphaFoldDB" id="A0A9J6GPI2"/>
<protein>
    <submittedName>
        <fullName evidence="2">Uncharacterized protein</fullName>
    </submittedName>
</protein>
<feature type="compositionally biased region" description="Basic residues" evidence="1">
    <location>
        <begin position="103"/>
        <end position="113"/>
    </location>
</feature>
<dbReference type="EMBL" id="JABSTR010000008">
    <property type="protein sequence ID" value="KAH9376552.1"/>
    <property type="molecule type" value="Genomic_DNA"/>
</dbReference>
<dbReference type="Proteomes" id="UP000821853">
    <property type="component" value="Unassembled WGS sequence"/>
</dbReference>
<name>A0A9J6GPI2_HAELO</name>
<sequence length="135" mass="14696">MGESDAVKMCVLILRHQSARSVTEPRLAQEAAATAASYPGSGMRPHTARNNWLFFDPPAAASPKDCTTTAPGLPARELVDTRVAALEITHRKKHVAAQEITERKKHKKPKQGPRPHPTGRTVQLKNDGDTPFLSA</sequence>
<organism evidence="2 3">
    <name type="scientific">Haemaphysalis longicornis</name>
    <name type="common">Bush tick</name>
    <dbReference type="NCBI Taxonomy" id="44386"/>
    <lineage>
        <taxon>Eukaryota</taxon>
        <taxon>Metazoa</taxon>
        <taxon>Ecdysozoa</taxon>
        <taxon>Arthropoda</taxon>
        <taxon>Chelicerata</taxon>
        <taxon>Arachnida</taxon>
        <taxon>Acari</taxon>
        <taxon>Parasitiformes</taxon>
        <taxon>Ixodida</taxon>
        <taxon>Ixodoidea</taxon>
        <taxon>Ixodidae</taxon>
        <taxon>Haemaphysalinae</taxon>
        <taxon>Haemaphysalis</taxon>
    </lineage>
</organism>
<evidence type="ECO:0000313" key="2">
    <source>
        <dbReference type="EMBL" id="KAH9376552.1"/>
    </source>
</evidence>
<evidence type="ECO:0000256" key="1">
    <source>
        <dbReference type="SAM" id="MobiDB-lite"/>
    </source>
</evidence>
<reference evidence="2 3" key="1">
    <citation type="journal article" date="2020" name="Cell">
        <title>Large-Scale Comparative Analyses of Tick Genomes Elucidate Their Genetic Diversity and Vector Capacities.</title>
        <authorList>
            <consortium name="Tick Genome and Microbiome Consortium (TIGMIC)"/>
            <person name="Jia N."/>
            <person name="Wang J."/>
            <person name="Shi W."/>
            <person name="Du L."/>
            <person name="Sun Y."/>
            <person name="Zhan W."/>
            <person name="Jiang J.F."/>
            <person name="Wang Q."/>
            <person name="Zhang B."/>
            <person name="Ji P."/>
            <person name="Bell-Sakyi L."/>
            <person name="Cui X.M."/>
            <person name="Yuan T.T."/>
            <person name="Jiang B.G."/>
            <person name="Yang W.F."/>
            <person name="Lam T.T."/>
            <person name="Chang Q.C."/>
            <person name="Ding S.J."/>
            <person name="Wang X.J."/>
            <person name="Zhu J.G."/>
            <person name="Ruan X.D."/>
            <person name="Zhao L."/>
            <person name="Wei J.T."/>
            <person name="Ye R.Z."/>
            <person name="Que T.C."/>
            <person name="Du C.H."/>
            <person name="Zhou Y.H."/>
            <person name="Cheng J.X."/>
            <person name="Dai P.F."/>
            <person name="Guo W.B."/>
            <person name="Han X.H."/>
            <person name="Huang E.J."/>
            <person name="Li L.F."/>
            <person name="Wei W."/>
            <person name="Gao Y.C."/>
            <person name="Liu J.Z."/>
            <person name="Shao H.Z."/>
            <person name="Wang X."/>
            <person name="Wang C.C."/>
            <person name="Yang T.C."/>
            <person name="Huo Q.B."/>
            <person name="Li W."/>
            <person name="Chen H.Y."/>
            <person name="Chen S.E."/>
            <person name="Zhou L.G."/>
            <person name="Ni X.B."/>
            <person name="Tian J.H."/>
            <person name="Sheng Y."/>
            <person name="Liu T."/>
            <person name="Pan Y.S."/>
            <person name="Xia L.Y."/>
            <person name="Li J."/>
            <person name="Zhao F."/>
            <person name="Cao W.C."/>
        </authorList>
    </citation>
    <scope>NUCLEOTIDE SEQUENCE [LARGE SCALE GENOMIC DNA]</scope>
    <source>
        <strain evidence="2">HaeL-2018</strain>
    </source>
</reference>